<dbReference type="SMART" id="SM00225">
    <property type="entry name" value="BTB"/>
    <property type="match status" value="1"/>
</dbReference>
<accession>A0A9N8DMB8</accession>
<feature type="compositionally biased region" description="Low complexity" evidence="1">
    <location>
        <begin position="466"/>
        <end position="480"/>
    </location>
</feature>
<evidence type="ECO:0000256" key="1">
    <source>
        <dbReference type="SAM" id="MobiDB-lite"/>
    </source>
</evidence>
<feature type="region of interest" description="Disordered" evidence="1">
    <location>
        <begin position="435"/>
        <end position="487"/>
    </location>
</feature>
<reference evidence="3" key="1">
    <citation type="submission" date="2020-06" db="EMBL/GenBank/DDBJ databases">
        <authorList>
            <consortium name="Plant Systems Biology data submission"/>
        </authorList>
    </citation>
    <scope>NUCLEOTIDE SEQUENCE</scope>
    <source>
        <strain evidence="3">D6</strain>
    </source>
</reference>
<dbReference type="PANTHER" id="PTHR24410">
    <property type="entry name" value="HL07962P-RELATED"/>
    <property type="match status" value="1"/>
</dbReference>
<dbReference type="PROSITE" id="PS50097">
    <property type="entry name" value="BTB"/>
    <property type="match status" value="1"/>
</dbReference>
<evidence type="ECO:0000313" key="4">
    <source>
        <dbReference type="Proteomes" id="UP001153069"/>
    </source>
</evidence>
<dbReference type="AlphaFoldDB" id="A0A9N8DMB8"/>
<dbReference type="Proteomes" id="UP001153069">
    <property type="component" value="Unassembled WGS sequence"/>
</dbReference>
<dbReference type="Pfam" id="PF00651">
    <property type="entry name" value="BTB"/>
    <property type="match status" value="1"/>
</dbReference>
<dbReference type="CDD" id="cd18186">
    <property type="entry name" value="BTB_POZ_ZBTB_KLHL-like"/>
    <property type="match status" value="1"/>
</dbReference>
<dbReference type="EMBL" id="CAICTM010000211">
    <property type="protein sequence ID" value="CAB9504891.1"/>
    <property type="molecule type" value="Genomic_DNA"/>
</dbReference>
<keyword evidence="4" id="KW-1185">Reference proteome</keyword>
<sequence>MSSSNNNPASDDVGSKVLSVESTVPEGAVNQLAALTAGNKRPATGAGGGKTKFARVSDYELLPEDEQGQLKWRADPKVTFSDWTIQVVSEGEAPAIDTKVSAISASPAPAPDVAASTTATPAPVTKGSMISPSPHPTKKAEAKSSDDLKTPAAKAVVEIKTRTDTYNVHRYFLGFGSRRSEYFGRIFQEAKSGTKSKLELEPLAAKAFPDVLDFLYDPRSPLQIETETAVALHHLGIKLEMTHLQHYAKEFCQSDLSLSNIETYYAQAKLFDDSAVMDLVVQFVGKNVTEISATSNFVRRQTNAALWKQALEHVLVASSNFATDLHLSKLISEFGAANKDTLTAAMFVDLTDESKIRKVDPDAALALCQLDDDLHARSAAGSDSSKELSSLQQRCATALAKTWKELDASDAMVQGRSASFLVHLLGKCLQEAKTENEKLVGPGTRSTTPRGGGGRPRKTAADRVDSSTTTTASGRSTSRSRAARGSH</sequence>
<evidence type="ECO:0000313" key="3">
    <source>
        <dbReference type="EMBL" id="CAB9504891.1"/>
    </source>
</evidence>
<dbReference type="SUPFAM" id="SSF54695">
    <property type="entry name" value="POZ domain"/>
    <property type="match status" value="1"/>
</dbReference>
<dbReference type="InterPro" id="IPR051481">
    <property type="entry name" value="BTB-POZ/Galectin-3-binding"/>
</dbReference>
<organism evidence="3 4">
    <name type="scientific">Seminavis robusta</name>
    <dbReference type="NCBI Taxonomy" id="568900"/>
    <lineage>
        <taxon>Eukaryota</taxon>
        <taxon>Sar</taxon>
        <taxon>Stramenopiles</taxon>
        <taxon>Ochrophyta</taxon>
        <taxon>Bacillariophyta</taxon>
        <taxon>Bacillariophyceae</taxon>
        <taxon>Bacillariophycidae</taxon>
        <taxon>Naviculales</taxon>
        <taxon>Naviculaceae</taxon>
        <taxon>Seminavis</taxon>
    </lineage>
</organism>
<name>A0A9N8DMB8_9STRA</name>
<feature type="domain" description="BTB" evidence="2">
    <location>
        <begin position="153"/>
        <end position="224"/>
    </location>
</feature>
<proteinExistence type="predicted"/>
<dbReference type="PANTHER" id="PTHR24410:SF23">
    <property type="entry name" value="BTB DOMAIN-CONTAINING PROTEIN-RELATED"/>
    <property type="match status" value="1"/>
</dbReference>
<dbReference type="Gene3D" id="3.30.710.10">
    <property type="entry name" value="Potassium Channel Kv1.1, Chain A"/>
    <property type="match status" value="1"/>
</dbReference>
<gene>
    <name evidence="3" type="ORF">SEMRO_212_G088210.1</name>
</gene>
<dbReference type="OrthoDB" id="43674at2759"/>
<protein>
    <submittedName>
        <fullName evidence="3">Nervous system development</fullName>
    </submittedName>
</protein>
<dbReference type="InterPro" id="IPR011333">
    <property type="entry name" value="SKP1/BTB/POZ_sf"/>
</dbReference>
<feature type="region of interest" description="Disordered" evidence="1">
    <location>
        <begin position="106"/>
        <end position="147"/>
    </location>
</feature>
<comment type="caution">
    <text evidence="3">The sequence shown here is derived from an EMBL/GenBank/DDBJ whole genome shotgun (WGS) entry which is preliminary data.</text>
</comment>
<dbReference type="InterPro" id="IPR000210">
    <property type="entry name" value="BTB/POZ_dom"/>
</dbReference>
<feature type="compositionally biased region" description="Basic and acidic residues" evidence="1">
    <location>
        <begin position="138"/>
        <end position="147"/>
    </location>
</feature>
<feature type="compositionally biased region" description="Low complexity" evidence="1">
    <location>
        <begin position="106"/>
        <end position="125"/>
    </location>
</feature>
<feature type="region of interest" description="Disordered" evidence="1">
    <location>
        <begin position="1"/>
        <end position="22"/>
    </location>
</feature>
<evidence type="ECO:0000259" key="2">
    <source>
        <dbReference type="PROSITE" id="PS50097"/>
    </source>
</evidence>